<name>A0AAX4J754_9CAUD</name>
<dbReference type="InterPro" id="IPR055633">
    <property type="entry name" value="DUF7209"/>
</dbReference>
<reference evidence="1" key="1">
    <citation type="submission" date="2023-12" db="EMBL/GenBank/DDBJ databases">
        <title>Isolation and Characterisation of Novel Lytic Bacteriophages for therapeutic applications in Prosthetic Joint Infections.</title>
        <authorList>
            <person name="Burton N."/>
            <person name="Melo L.D.R."/>
            <person name="Pearce B."/>
            <person name="Tadesse M.D."/>
            <person name="Vryonis E."/>
            <person name="Sagona A."/>
        </authorList>
    </citation>
    <scope>NUCLEOTIDE SEQUENCE</scope>
</reference>
<sequence>MSKYIEITMQSGNKFYLVSTDDKNYVRQDIDYMLSGSSGMSIKVNTSSDINSGVTYINPAKIESFKIIF</sequence>
<dbReference type="Pfam" id="PF23839">
    <property type="entry name" value="DUF7209"/>
    <property type="match status" value="1"/>
</dbReference>
<organism evidence="1 2">
    <name type="scientific">Staphylococcus phage CF5</name>
    <dbReference type="NCBI Taxonomy" id="3113739"/>
    <lineage>
        <taxon>Viruses</taxon>
        <taxon>Duplodnaviria</taxon>
        <taxon>Heunggongvirae</taxon>
        <taxon>Uroviricota</taxon>
        <taxon>Caudoviricetes</taxon>
        <taxon>Herelleviridae</taxon>
        <taxon>Twortvirinae</taxon>
        <taxon>Silviavirus</taxon>
    </lineage>
</organism>
<gene>
    <name evidence="1" type="ORF">CF5_0067</name>
</gene>
<evidence type="ECO:0000313" key="1">
    <source>
        <dbReference type="EMBL" id="WRW34752.1"/>
    </source>
</evidence>
<dbReference type="EMBL" id="PP034390">
    <property type="protein sequence ID" value="WRW34752.1"/>
    <property type="molecule type" value="Genomic_DNA"/>
</dbReference>
<proteinExistence type="predicted"/>
<accession>A0AAX4J754</accession>
<protein>
    <recommendedName>
        <fullName evidence="3">Virion component</fullName>
    </recommendedName>
</protein>
<evidence type="ECO:0008006" key="3">
    <source>
        <dbReference type="Google" id="ProtNLM"/>
    </source>
</evidence>
<evidence type="ECO:0000313" key="2">
    <source>
        <dbReference type="Proteomes" id="UP001432109"/>
    </source>
</evidence>
<dbReference type="Proteomes" id="UP001432109">
    <property type="component" value="Segment"/>
</dbReference>